<dbReference type="Pfam" id="PF00583">
    <property type="entry name" value="Acetyltransf_1"/>
    <property type="match status" value="1"/>
</dbReference>
<evidence type="ECO:0000313" key="2">
    <source>
        <dbReference type="EMBL" id="PKH41398.1"/>
    </source>
</evidence>
<dbReference type="EMBL" id="FOKC01000012">
    <property type="protein sequence ID" value="SFB43931.1"/>
    <property type="molecule type" value="Genomic_DNA"/>
</dbReference>
<proteinExistence type="predicted"/>
<reference evidence="2 5" key="2">
    <citation type="submission" date="2017-12" db="EMBL/GenBank/DDBJ databases">
        <title>Pharmacopeia of the Arctic Ocean.</title>
        <authorList>
            <person name="Collins E."/>
            <person name="Ducluzeau A.-L."/>
        </authorList>
    </citation>
    <scope>NUCLEOTIDE SEQUENCE [LARGE SCALE GENOMIC DNA]</scope>
    <source>
        <strain evidence="2 5">DSM 23325</strain>
    </source>
</reference>
<dbReference type="PROSITE" id="PS51186">
    <property type="entry name" value="GNAT"/>
    <property type="match status" value="1"/>
</dbReference>
<keyword evidence="5" id="KW-1185">Reference proteome</keyword>
<accession>A0A1I1B0Y3</accession>
<dbReference type="STRING" id="748909.SAMN05192575_11298"/>
<keyword evidence="3" id="KW-0808">Transferase</keyword>
<dbReference type="SUPFAM" id="SSF55729">
    <property type="entry name" value="Acyl-CoA N-acyltransferases (Nat)"/>
    <property type="match status" value="1"/>
</dbReference>
<organism evidence="3 4">
    <name type="scientific">Nocardioides alpinus</name>
    <dbReference type="NCBI Taxonomy" id="748909"/>
    <lineage>
        <taxon>Bacteria</taxon>
        <taxon>Bacillati</taxon>
        <taxon>Actinomycetota</taxon>
        <taxon>Actinomycetes</taxon>
        <taxon>Propionibacteriales</taxon>
        <taxon>Nocardioidaceae</taxon>
        <taxon>Nocardioides</taxon>
    </lineage>
</organism>
<dbReference type="Gene3D" id="3.40.630.30">
    <property type="match status" value="1"/>
</dbReference>
<evidence type="ECO:0000259" key="1">
    <source>
        <dbReference type="PROSITE" id="PS51186"/>
    </source>
</evidence>
<reference evidence="3" key="1">
    <citation type="submission" date="2016-10" db="EMBL/GenBank/DDBJ databases">
        <authorList>
            <person name="de Groot N.N."/>
        </authorList>
    </citation>
    <scope>NUCLEOTIDE SEQUENCE [LARGE SCALE GENOMIC DNA]</scope>
    <source>
        <strain evidence="3">CGMCC 1.10697</strain>
    </source>
</reference>
<evidence type="ECO:0000313" key="3">
    <source>
        <dbReference type="EMBL" id="SFB43931.1"/>
    </source>
</evidence>
<gene>
    <name evidence="2" type="ORF">CXG46_09980</name>
    <name evidence="3" type="ORF">SAMN05192575_11298</name>
</gene>
<name>A0A1I1B0Y3_9ACTN</name>
<sequence length="171" mass="18421">MADVEVVHGAPDGAVSDEIWPLYRSIFSDFEDVRAWRDGVWDRHSARPGFRLALAREGETLVGFAYGYTGGAGQWWTDRAATVLHPVVASDWLGGHFELVSIGAAGAARGAGVGRQLITALTAGLPQSRWVLMTSADPDDPARRLYRSTGWAVIGPGFSDDQVIMGRALPL</sequence>
<dbReference type="Proteomes" id="UP000233565">
    <property type="component" value="Unassembled WGS sequence"/>
</dbReference>
<dbReference type="InterPro" id="IPR016181">
    <property type="entry name" value="Acyl_CoA_acyltransferase"/>
</dbReference>
<protein>
    <submittedName>
        <fullName evidence="3">Acetyltransferase (GNAT) family protein</fullName>
    </submittedName>
    <submittedName>
        <fullName evidence="2">GNAT family N-acetyltransferase</fullName>
    </submittedName>
</protein>
<evidence type="ECO:0000313" key="5">
    <source>
        <dbReference type="Proteomes" id="UP000233565"/>
    </source>
</evidence>
<dbReference type="EMBL" id="PJBV01000015">
    <property type="protein sequence ID" value="PKH41398.1"/>
    <property type="molecule type" value="Genomic_DNA"/>
</dbReference>
<dbReference type="GO" id="GO:0016747">
    <property type="term" value="F:acyltransferase activity, transferring groups other than amino-acyl groups"/>
    <property type="evidence" value="ECO:0007669"/>
    <property type="project" value="InterPro"/>
</dbReference>
<dbReference type="RefSeq" id="WP_091201179.1">
    <property type="nucleotide sequence ID" value="NZ_FOKC01000012.1"/>
</dbReference>
<evidence type="ECO:0000313" key="4">
    <source>
        <dbReference type="Proteomes" id="UP000199113"/>
    </source>
</evidence>
<dbReference type="Proteomes" id="UP000199113">
    <property type="component" value="Unassembled WGS sequence"/>
</dbReference>
<dbReference type="AlphaFoldDB" id="A0A1I1B0Y3"/>
<feature type="domain" description="N-acetyltransferase" evidence="1">
    <location>
        <begin position="4"/>
        <end position="170"/>
    </location>
</feature>
<dbReference type="InterPro" id="IPR000182">
    <property type="entry name" value="GNAT_dom"/>
</dbReference>